<dbReference type="RefSeq" id="WP_367843680.1">
    <property type="nucleotide sequence ID" value="NZ_JBFOHL010000002.1"/>
</dbReference>
<keyword evidence="3" id="KW-0472">Membrane</keyword>
<evidence type="ECO:0000256" key="1">
    <source>
        <dbReference type="ARBA" id="ARBA00009477"/>
    </source>
</evidence>
<dbReference type="Proteomes" id="UP001556170">
    <property type="component" value="Unassembled WGS sequence"/>
</dbReference>
<keyword evidence="2" id="KW-0175">Coiled coil</keyword>
<name>A0ABV3QLA1_9GAMM</name>
<dbReference type="PANTHER" id="PTHR30386">
    <property type="entry name" value="MEMBRANE FUSION SUBUNIT OF EMRAB-TOLC MULTIDRUG EFFLUX PUMP"/>
    <property type="match status" value="1"/>
</dbReference>
<comment type="caution">
    <text evidence="5">The sequence shown here is derived from an EMBL/GenBank/DDBJ whole genome shotgun (WGS) entry which is preliminary data.</text>
</comment>
<keyword evidence="3" id="KW-1133">Transmembrane helix</keyword>
<protein>
    <submittedName>
        <fullName evidence="5">HlyD family secretion protein</fullName>
    </submittedName>
</protein>
<proteinExistence type="inferred from homology"/>
<feature type="transmembrane region" description="Helical" evidence="3">
    <location>
        <begin position="18"/>
        <end position="40"/>
    </location>
</feature>
<dbReference type="PANTHER" id="PTHR30386:SF24">
    <property type="entry name" value="MULTIDRUG RESISTANCE EFFLUX PUMP"/>
    <property type="match status" value="1"/>
</dbReference>
<evidence type="ECO:0000259" key="4">
    <source>
        <dbReference type="Pfam" id="PF25917"/>
    </source>
</evidence>
<gene>
    <name evidence="5" type="ORF">ABQJ56_03965</name>
</gene>
<dbReference type="Gene3D" id="2.40.30.170">
    <property type="match status" value="1"/>
</dbReference>
<organism evidence="5 6">
    <name type="scientific">Rhodanobacter geophilus</name>
    <dbReference type="NCBI Taxonomy" id="3162488"/>
    <lineage>
        <taxon>Bacteria</taxon>
        <taxon>Pseudomonadati</taxon>
        <taxon>Pseudomonadota</taxon>
        <taxon>Gammaproteobacteria</taxon>
        <taxon>Lysobacterales</taxon>
        <taxon>Rhodanobacteraceae</taxon>
        <taxon>Rhodanobacter</taxon>
    </lineage>
</organism>
<dbReference type="InterPro" id="IPR050739">
    <property type="entry name" value="MFP"/>
</dbReference>
<sequence length="358" mass="37913">MPEHASVPSGNPVKHKRFVVAGLVLAAMLALAWVGCWWLHGRYFQSTDDAYVGGNVTVISPRVSGYVSKIRVKDNAYVHAGDPLVELDPAGYDARRRAAGARVEAAKATLVRLNAQVQLARSDIAEATAEQQARRAALIFAGQDAARYARLASSTAGTVQAAQQARSHHAQAEAEYAAAASLLQARQRQLAVVKAQIVEAGAALSQAQAEENEAELDAGYTVIRAPADGYVGDRSAHVGTFVSAGTQLMSLVPAQGLWVDANFKEDQLARMRRGQAVDIVADVEPGRKITGHVVSLSPASGSVFSLIPAQNATGNFTKIVQRVPVRIALDGKFSLVGLLRPGLSVTATVDTQRQAPQP</sequence>
<evidence type="ECO:0000256" key="3">
    <source>
        <dbReference type="SAM" id="Phobius"/>
    </source>
</evidence>
<dbReference type="SUPFAM" id="SSF111369">
    <property type="entry name" value="HlyD-like secretion proteins"/>
    <property type="match status" value="2"/>
</dbReference>
<comment type="similarity">
    <text evidence="1">Belongs to the membrane fusion protein (MFP) (TC 8.A.1) family.</text>
</comment>
<dbReference type="PRINTS" id="PR01490">
    <property type="entry name" value="RTXTOXIND"/>
</dbReference>
<evidence type="ECO:0000313" key="6">
    <source>
        <dbReference type="Proteomes" id="UP001556170"/>
    </source>
</evidence>
<feature type="domain" description="Multidrug resistance protein MdtA-like barrel-sandwich hybrid" evidence="4">
    <location>
        <begin position="58"/>
        <end position="251"/>
    </location>
</feature>
<evidence type="ECO:0000256" key="2">
    <source>
        <dbReference type="SAM" id="Coils"/>
    </source>
</evidence>
<evidence type="ECO:0000313" key="5">
    <source>
        <dbReference type="EMBL" id="MEW9623380.1"/>
    </source>
</evidence>
<dbReference type="Gene3D" id="2.40.50.100">
    <property type="match status" value="1"/>
</dbReference>
<feature type="coiled-coil region" evidence="2">
    <location>
        <begin position="103"/>
        <end position="130"/>
    </location>
</feature>
<keyword evidence="3" id="KW-0812">Transmembrane</keyword>
<dbReference type="InterPro" id="IPR058625">
    <property type="entry name" value="MdtA-like_BSH"/>
</dbReference>
<keyword evidence="6" id="KW-1185">Reference proteome</keyword>
<reference evidence="5 6" key="1">
    <citation type="submission" date="2024-06" db="EMBL/GenBank/DDBJ databases">
        <authorList>
            <person name="Woo H."/>
        </authorList>
    </citation>
    <scope>NUCLEOTIDE SEQUENCE [LARGE SCALE GENOMIC DNA]</scope>
    <source>
        <strain evidence="5 6">S2-g</strain>
    </source>
</reference>
<accession>A0ABV3QLA1</accession>
<dbReference type="Pfam" id="PF25917">
    <property type="entry name" value="BSH_RND"/>
    <property type="match status" value="1"/>
</dbReference>
<dbReference type="EMBL" id="JBFOHL010000002">
    <property type="protein sequence ID" value="MEW9623380.1"/>
    <property type="molecule type" value="Genomic_DNA"/>
</dbReference>